<accession>A0A4S8KG44</accession>
<reference evidence="2 3" key="1">
    <citation type="journal article" date="2019" name="Nat. Plants">
        <title>Genome sequencing of Musa balbisiana reveals subgenome evolution and function divergence in polyploid bananas.</title>
        <authorList>
            <person name="Yao X."/>
        </authorList>
    </citation>
    <scope>NUCLEOTIDE SEQUENCE [LARGE SCALE GENOMIC DNA]</scope>
    <source>
        <strain evidence="3">cv. DH-PKW</strain>
        <tissue evidence="2">Leaves</tissue>
    </source>
</reference>
<feature type="compositionally biased region" description="Polar residues" evidence="1">
    <location>
        <begin position="186"/>
        <end position="195"/>
    </location>
</feature>
<keyword evidence="3" id="KW-1185">Reference proteome</keyword>
<sequence>MTDEILRRKTQRRRRRRRKKKRRRRRARTRKRRRKRPPPQTHGYRHRPWISCSIPTRSSTNPTTGSNPSSLSRSDSAKIITKNHGIGVHTGQVRKDTDLKNFARIRDCKRHLLGRGPSGKASSPRPEEPTEPREDSSTSSSSVTPAPKHRNPWPLFQLRGLIAVSSSRSGVGACGRRSVARGRRATLQSAVRSPR</sequence>
<dbReference type="Proteomes" id="UP000317650">
    <property type="component" value="Chromosome 4"/>
</dbReference>
<feature type="region of interest" description="Disordered" evidence="1">
    <location>
        <begin position="1"/>
        <end position="74"/>
    </location>
</feature>
<organism evidence="2 3">
    <name type="scientific">Musa balbisiana</name>
    <name type="common">Banana</name>
    <dbReference type="NCBI Taxonomy" id="52838"/>
    <lineage>
        <taxon>Eukaryota</taxon>
        <taxon>Viridiplantae</taxon>
        <taxon>Streptophyta</taxon>
        <taxon>Embryophyta</taxon>
        <taxon>Tracheophyta</taxon>
        <taxon>Spermatophyta</taxon>
        <taxon>Magnoliopsida</taxon>
        <taxon>Liliopsida</taxon>
        <taxon>Zingiberales</taxon>
        <taxon>Musaceae</taxon>
        <taxon>Musa</taxon>
    </lineage>
</organism>
<feature type="compositionally biased region" description="Basic and acidic residues" evidence="1">
    <location>
        <begin position="125"/>
        <end position="136"/>
    </location>
</feature>
<comment type="caution">
    <text evidence="2">The sequence shown here is derived from an EMBL/GenBank/DDBJ whole genome shotgun (WGS) entry which is preliminary data.</text>
</comment>
<feature type="compositionally biased region" description="Basic residues" evidence="1">
    <location>
        <begin position="8"/>
        <end position="48"/>
    </location>
</feature>
<gene>
    <name evidence="2" type="ORF">C4D60_Mb04t31110</name>
</gene>
<evidence type="ECO:0000256" key="1">
    <source>
        <dbReference type="SAM" id="MobiDB-lite"/>
    </source>
</evidence>
<feature type="region of interest" description="Disordered" evidence="1">
    <location>
        <begin position="167"/>
        <end position="195"/>
    </location>
</feature>
<protein>
    <submittedName>
        <fullName evidence="2">Uncharacterized protein</fullName>
    </submittedName>
</protein>
<proteinExistence type="predicted"/>
<dbReference type="AlphaFoldDB" id="A0A4S8KG44"/>
<evidence type="ECO:0000313" key="2">
    <source>
        <dbReference type="EMBL" id="THU74223.1"/>
    </source>
</evidence>
<feature type="compositionally biased region" description="Low complexity" evidence="1">
    <location>
        <begin position="55"/>
        <end position="72"/>
    </location>
</feature>
<dbReference type="EMBL" id="PYDT01000001">
    <property type="protein sequence ID" value="THU74223.1"/>
    <property type="molecule type" value="Genomic_DNA"/>
</dbReference>
<evidence type="ECO:0000313" key="3">
    <source>
        <dbReference type="Proteomes" id="UP000317650"/>
    </source>
</evidence>
<feature type="region of interest" description="Disordered" evidence="1">
    <location>
        <begin position="110"/>
        <end position="154"/>
    </location>
</feature>
<name>A0A4S8KG44_MUSBA</name>